<dbReference type="EMBL" id="CADCWG010000323">
    <property type="protein sequence ID" value="CAA9579305.1"/>
    <property type="molecule type" value="Genomic_DNA"/>
</dbReference>
<organism evidence="2">
    <name type="scientific">uncultured Thermomicrobiales bacterium</name>
    <dbReference type="NCBI Taxonomy" id="1645740"/>
    <lineage>
        <taxon>Bacteria</taxon>
        <taxon>Pseudomonadati</taxon>
        <taxon>Thermomicrobiota</taxon>
        <taxon>Thermomicrobia</taxon>
        <taxon>Thermomicrobiales</taxon>
        <taxon>environmental samples</taxon>
    </lineage>
</organism>
<dbReference type="AlphaFoldDB" id="A0A6J4VIP2"/>
<protein>
    <submittedName>
        <fullName evidence="2">Uncharacterized protein</fullName>
    </submittedName>
</protein>
<name>A0A6J4VIP2_9BACT</name>
<reference evidence="2" key="1">
    <citation type="submission" date="2020-02" db="EMBL/GenBank/DDBJ databases">
        <authorList>
            <person name="Meier V. D."/>
        </authorList>
    </citation>
    <scope>NUCLEOTIDE SEQUENCE</scope>
    <source>
        <strain evidence="2">AVDCRST_MAG49</strain>
    </source>
</reference>
<sequence>MPFSSQRRRPSADAANGSRGVPFESWSPATSDQQTTPGPDPRADA</sequence>
<evidence type="ECO:0000313" key="2">
    <source>
        <dbReference type="EMBL" id="CAA9579305.1"/>
    </source>
</evidence>
<accession>A0A6J4VIP2</accession>
<proteinExistence type="predicted"/>
<feature type="region of interest" description="Disordered" evidence="1">
    <location>
        <begin position="1"/>
        <end position="45"/>
    </location>
</feature>
<evidence type="ECO:0000256" key="1">
    <source>
        <dbReference type="SAM" id="MobiDB-lite"/>
    </source>
</evidence>
<gene>
    <name evidence="2" type="ORF">AVDCRST_MAG49-4601</name>
</gene>
<feature type="compositionally biased region" description="Polar residues" evidence="1">
    <location>
        <begin position="27"/>
        <end position="37"/>
    </location>
</feature>